<keyword evidence="1" id="KW-0812">Transmembrane</keyword>
<evidence type="ECO:0000313" key="3">
    <source>
        <dbReference type="Proteomes" id="UP001597221"/>
    </source>
</evidence>
<proteinExistence type="predicted"/>
<dbReference type="EMBL" id="JBHUDE010000166">
    <property type="protein sequence ID" value="MFD1610003.1"/>
    <property type="molecule type" value="Genomic_DNA"/>
</dbReference>
<reference evidence="3" key="1">
    <citation type="journal article" date="2019" name="Int. J. Syst. Evol. Microbiol.">
        <title>The Global Catalogue of Microorganisms (GCM) 10K type strain sequencing project: providing services to taxonomists for standard genome sequencing and annotation.</title>
        <authorList>
            <consortium name="The Broad Institute Genomics Platform"/>
            <consortium name="The Broad Institute Genome Sequencing Center for Infectious Disease"/>
            <person name="Wu L."/>
            <person name="Ma J."/>
        </authorList>
    </citation>
    <scope>NUCLEOTIDE SEQUENCE [LARGE SCALE GENOMIC DNA]</scope>
    <source>
        <strain evidence="3">CGMCC 1.12376</strain>
    </source>
</reference>
<keyword evidence="1" id="KW-0472">Membrane</keyword>
<dbReference type="InterPro" id="IPR016977">
    <property type="entry name" value="ComGF"/>
</dbReference>
<feature type="transmembrane region" description="Helical" evidence="1">
    <location>
        <begin position="21"/>
        <end position="44"/>
    </location>
</feature>
<protein>
    <submittedName>
        <fullName evidence="2">ComGF family competence protein</fullName>
    </submittedName>
</protein>
<evidence type="ECO:0000313" key="2">
    <source>
        <dbReference type="EMBL" id="MFD1610003.1"/>
    </source>
</evidence>
<gene>
    <name evidence="2" type="ORF">ACFSBH_20520</name>
</gene>
<accession>A0ABW4HWI2</accession>
<name>A0ABW4HWI2_9BACI</name>
<dbReference type="Pfam" id="PF15980">
    <property type="entry name" value="ComGF"/>
    <property type="match status" value="1"/>
</dbReference>
<evidence type="ECO:0000256" key="1">
    <source>
        <dbReference type="SAM" id="Phobius"/>
    </source>
</evidence>
<dbReference type="Proteomes" id="UP001597221">
    <property type="component" value="Unassembled WGS sequence"/>
</dbReference>
<sequence length="152" mass="17978">MQKKRQNPSAYMAYLTNEKGFNLVTLLTMISLIFITLPFLGYVLQITTKPSDSYEELSVHEFFRFIRDDIISSHSYFIKKDALHLIQEDDAIVIISQYDNLIRRQVENRGHEIYLRDIEGLEFYSQPYGIKIVITVEEGARFERTFTFYNET</sequence>
<organism evidence="2 3">
    <name type="scientific">Oceanobacillus luteolus</name>
    <dbReference type="NCBI Taxonomy" id="1274358"/>
    <lineage>
        <taxon>Bacteria</taxon>
        <taxon>Bacillati</taxon>
        <taxon>Bacillota</taxon>
        <taxon>Bacilli</taxon>
        <taxon>Bacillales</taxon>
        <taxon>Bacillaceae</taxon>
        <taxon>Oceanobacillus</taxon>
    </lineage>
</organism>
<dbReference type="RefSeq" id="WP_251510131.1">
    <property type="nucleotide sequence ID" value="NZ_JAMBON010000001.1"/>
</dbReference>
<keyword evidence="1" id="KW-1133">Transmembrane helix</keyword>
<keyword evidence="3" id="KW-1185">Reference proteome</keyword>
<comment type="caution">
    <text evidence="2">The sequence shown here is derived from an EMBL/GenBank/DDBJ whole genome shotgun (WGS) entry which is preliminary data.</text>
</comment>